<dbReference type="SUPFAM" id="SSF48726">
    <property type="entry name" value="Immunoglobulin"/>
    <property type="match status" value="1"/>
</dbReference>
<dbReference type="Pfam" id="PF07686">
    <property type="entry name" value="V-set"/>
    <property type="match status" value="1"/>
</dbReference>
<keyword evidence="2" id="KW-0812">Transmembrane</keyword>
<evidence type="ECO:0000313" key="6">
    <source>
        <dbReference type="Ensembl" id="ENSLCAP00010048230.1"/>
    </source>
</evidence>
<feature type="region of interest" description="Disordered" evidence="4">
    <location>
        <begin position="120"/>
        <end position="146"/>
    </location>
</feature>
<feature type="compositionally biased region" description="Low complexity" evidence="4">
    <location>
        <begin position="132"/>
        <end position="146"/>
    </location>
</feature>
<reference evidence="6" key="2">
    <citation type="submission" date="2025-08" db="UniProtKB">
        <authorList>
            <consortium name="Ensembl"/>
        </authorList>
    </citation>
    <scope>IDENTIFICATION</scope>
</reference>
<evidence type="ECO:0000256" key="2">
    <source>
        <dbReference type="ARBA" id="ARBA00022692"/>
    </source>
</evidence>
<dbReference type="InterPro" id="IPR050671">
    <property type="entry name" value="CD300_family_receptors"/>
</dbReference>
<evidence type="ECO:0000256" key="1">
    <source>
        <dbReference type="ARBA" id="ARBA00004370"/>
    </source>
</evidence>
<reference evidence="6" key="3">
    <citation type="submission" date="2025-09" db="UniProtKB">
        <authorList>
            <consortium name="Ensembl"/>
        </authorList>
    </citation>
    <scope>IDENTIFICATION</scope>
</reference>
<dbReference type="GO" id="GO:0004888">
    <property type="term" value="F:transmembrane signaling receptor activity"/>
    <property type="evidence" value="ECO:0007669"/>
    <property type="project" value="TreeGrafter"/>
</dbReference>
<dbReference type="InterPro" id="IPR003599">
    <property type="entry name" value="Ig_sub"/>
</dbReference>
<dbReference type="InterPro" id="IPR013783">
    <property type="entry name" value="Ig-like_fold"/>
</dbReference>
<reference evidence="7" key="1">
    <citation type="submission" date="2015-09" db="EMBL/GenBank/DDBJ databases">
        <authorList>
            <person name="Sai Rama Sridatta P."/>
        </authorList>
    </citation>
    <scope>NUCLEOTIDE SEQUENCE [LARGE SCALE GENOMIC DNA]</scope>
</reference>
<dbReference type="PANTHER" id="PTHR11860">
    <property type="entry name" value="POLYMERIC-IMMUNOGLOBULIN RECEPTOR"/>
    <property type="match status" value="1"/>
</dbReference>
<dbReference type="AlphaFoldDB" id="A0A4W6FDD3"/>
<dbReference type="Gene3D" id="2.60.40.10">
    <property type="entry name" value="Immunoglobulins"/>
    <property type="match status" value="1"/>
</dbReference>
<protein>
    <recommendedName>
        <fullName evidence="5">Immunoglobulin domain-containing protein</fullName>
    </recommendedName>
</protein>
<dbReference type="GeneTree" id="ENSGT01120000272482"/>
<dbReference type="SMART" id="SM00409">
    <property type="entry name" value="IG"/>
    <property type="match status" value="1"/>
</dbReference>
<dbReference type="InParanoid" id="A0A4W6FDD3"/>
<dbReference type="Proteomes" id="UP000314980">
    <property type="component" value="Unassembled WGS sequence"/>
</dbReference>
<comment type="subcellular location">
    <subcellularLocation>
        <location evidence="1">Membrane</location>
    </subcellularLocation>
</comment>
<feature type="domain" description="Immunoglobulin" evidence="5">
    <location>
        <begin position="21"/>
        <end position="116"/>
    </location>
</feature>
<keyword evidence="3" id="KW-0472">Membrane</keyword>
<dbReference type="InterPro" id="IPR036179">
    <property type="entry name" value="Ig-like_dom_sf"/>
</dbReference>
<sequence>SNWKPNYCYNTASSCTKSTTPKVYSTTEGGNVTVRCSLFLHPRNRKFLCREECNKFLFDTNDVTATGDRYKIEYESNTLFNVTITELTKSDSGRYRCGVGRNYAKNTCQEFEITKKMHLYPSSKPYQPPNNHPTTTATTLQPPGNP</sequence>
<proteinExistence type="predicted"/>
<evidence type="ECO:0000256" key="4">
    <source>
        <dbReference type="SAM" id="MobiDB-lite"/>
    </source>
</evidence>
<dbReference type="PANTHER" id="PTHR11860:SF49">
    <property type="entry name" value="HIGH AFFINITY IMMUNOGLOBULIN ALPHA AND IMMUNOGLOBULIN MU FC RECEPTOR"/>
    <property type="match status" value="1"/>
</dbReference>
<keyword evidence="7" id="KW-1185">Reference proteome</keyword>
<evidence type="ECO:0000313" key="7">
    <source>
        <dbReference type="Proteomes" id="UP000314980"/>
    </source>
</evidence>
<accession>A0A4W6FDD3</accession>
<evidence type="ECO:0000256" key="3">
    <source>
        <dbReference type="ARBA" id="ARBA00023136"/>
    </source>
</evidence>
<evidence type="ECO:0000259" key="5">
    <source>
        <dbReference type="SMART" id="SM00409"/>
    </source>
</evidence>
<name>A0A4W6FDD3_LATCA</name>
<dbReference type="InterPro" id="IPR013106">
    <property type="entry name" value="Ig_V-set"/>
</dbReference>
<dbReference type="GO" id="GO:0005886">
    <property type="term" value="C:plasma membrane"/>
    <property type="evidence" value="ECO:0007669"/>
    <property type="project" value="TreeGrafter"/>
</dbReference>
<dbReference type="Ensembl" id="ENSLCAT00010049419.1">
    <property type="protein sequence ID" value="ENSLCAP00010048230.1"/>
    <property type="gene ID" value="ENSLCAG00010022409.1"/>
</dbReference>
<organism evidence="6 7">
    <name type="scientific">Lates calcarifer</name>
    <name type="common">Barramundi</name>
    <name type="synonym">Holocentrus calcarifer</name>
    <dbReference type="NCBI Taxonomy" id="8187"/>
    <lineage>
        <taxon>Eukaryota</taxon>
        <taxon>Metazoa</taxon>
        <taxon>Chordata</taxon>
        <taxon>Craniata</taxon>
        <taxon>Vertebrata</taxon>
        <taxon>Euteleostomi</taxon>
        <taxon>Actinopterygii</taxon>
        <taxon>Neopterygii</taxon>
        <taxon>Teleostei</taxon>
        <taxon>Neoteleostei</taxon>
        <taxon>Acanthomorphata</taxon>
        <taxon>Carangaria</taxon>
        <taxon>Carangaria incertae sedis</taxon>
        <taxon>Centropomidae</taxon>
        <taxon>Lates</taxon>
    </lineage>
</organism>